<dbReference type="GO" id="GO:0015174">
    <property type="term" value="F:basic amino acid transmembrane transporter activity"/>
    <property type="evidence" value="ECO:0007669"/>
    <property type="project" value="TreeGrafter"/>
</dbReference>
<evidence type="ECO:0000313" key="3">
    <source>
        <dbReference type="Proteomes" id="UP000693946"/>
    </source>
</evidence>
<comment type="caution">
    <text evidence="2">The sequence shown here is derived from an EMBL/GenBank/DDBJ whole genome shotgun (WGS) entry which is preliminary data.</text>
</comment>
<feature type="transmembrane region" description="Helical" evidence="1">
    <location>
        <begin position="41"/>
        <end position="62"/>
    </location>
</feature>
<dbReference type="GO" id="GO:0016020">
    <property type="term" value="C:membrane"/>
    <property type="evidence" value="ECO:0007669"/>
    <property type="project" value="TreeGrafter"/>
</dbReference>
<dbReference type="EMBL" id="JAGKHQ010000006">
    <property type="protein sequence ID" value="KAG7514347.1"/>
    <property type="molecule type" value="Genomic_DNA"/>
</dbReference>
<proteinExistence type="predicted"/>
<dbReference type="AlphaFoldDB" id="A0AAV6SCI3"/>
<name>A0AAV6SCI3_SOLSE</name>
<feature type="transmembrane region" description="Helical" evidence="1">
    <location>
        <begin position="220"/>
        <end position="242"/>
    </location>
</feature>
<sequence>MSAMEAQPGRGFDSLFTDLLAFCVDSVATCVSSDAADKRCVLLGLSSLSSLFLLLSGLVLLYQRCRCGGNAEETVIYFYCFIGNVCNTLGAILSGQLYIQVLMGAFAAAVDAVNVMAGCFPVFLHSNSKTERRLRSMRRQRRRQHFLAVCVLMMVTGGFLKSMVNPTNRFLSGRRLLHVALPGNTDVLGYVLGWIAFVIVCTARFPAVCSVYRGQMLPQACLISGLLCSVAGSLNAAALLLYNTQVGFLLKVMPWLLSAICCVTLDLLTVVLHCCKRDTRQQLVSLSFSDTERLLGDSGVPSEENALMMNYRTQKGNSLAGTNKTKVQKMSEMGCYMDVSLQPEREICLQEEAEDRPLNRTVRGIRTEGFCFSDTSCDSSTISSDLEWDFEEANGQWRTSVQQQNDEFPFQQCPANPNPLNFCTCAMSRLPITILPGKQEGDLKRDQVVLGFQVGVVREQANYGVKDHLGHRVPAS</sequence>
<protein>
    <recommendedName>
        <fullName evidence="4">Transmembrane protein 44</fullName>
    </recommendedName>
</protein>
<dbReference type="Proteomes" id="UP000693946">
    <property type="component" value="Linkage Group LG14"/>
</dbReference>
<dbReference type="PANTHER" id="PTHR16201">
    <property type="entry name" value="SEVEN TRANSMEMBRANE PROTEIN 1-RELATED"/>
    <property type="match status" value="1"/>
</dbReference>
<dbReference type="PANTHER" id="PTHR16201:SF53">
    <property type="entry name" value="TRANSMEMBRANE PROTEIN 44"/>
    <property type="match status" value="1"/>
</dbReference>
<evidence type="ECO:0000313" key="2">
    <source>
        <dbReference type="EMBL" id="KAG7514347.1"/>
    </source>
</evidence>
<keyword evidence="1" id="KW-1133">Transmembrane helix</keyword>
<evidence type="ECO:0000256" key="1">
    <source>
        <dbReference type="SAM" id="Phobius"/>
    </source>
</evidence>
<keyword evidence="1" id="KW-0472">Membrane</keyword>
<dbReference type="InterPro" id="IPR051415">
    <property type="entry name" value="LAAT-1"/>
</dbReference>
<feature type="transmembrane region" description="Helical" evidence="1">
    <location>
        <begin position="74"/>
        <end position="93"/>
    </location>
</feature>
<feature type="transmembrane region" description="Helical" evidence="1">
    <location>
        <begin position="254"/>
        <end position="275"/>
    </location>
</feature>
<accession>A0AAV6SCI3</accession>
<keyword evidence="3" id="KW-1185">Reference proteome</keyword>
<evidence type="ECO:0008006" key="4">
    <source>
        <dbReference type="Google" id="ProtNLM"/>
    </source>
</evidence>
<feature type="transmembrane region" description="Helical" evidence="1">
    <location>
        <begin position="99"/>
        <end position="124"/>
    </location>
</feature>
<gene>
    <name evidence="2" type="ORF">JOB18_031186</name>
</gene>
<feature type="transmembrane region" description="Helical" evidence="1">
    <location>
        <begin position="145"/>
        <end position="164"/>
    </location>
</feature>
<keyword evidence="1" id="KW-0812">Transmembrane</keyword>
<organism evidence="2 3">
    <name type="scientific">Solea senegalensis</name>
    <name type="common">Senegalese sole</name>
    <dbReference type="NCBI Taxonomy" id="28829"/>
    <lineage>
        <taxon>Eukaryota</taxon>
        <taxon>Metazoa</taxon>
        <taxon>Chordata</taxon>
        <taxon>Craniata</taxon>
        <taxon>Vertebrata</taxon>
        <taxon>Euteleostomi</taxon>
        <taxon>Actinopterygii</taxon>
        <taxon>Neopterygii</taxon>
        <taxon>Teleostei</taxon>
        <taxon>Neoteleostei</taxon>
        <taxon>Acanthomorphata</taxon>
        <taxon>Carangaria</taxon>
        <taxon>Pleuronectiformes</taxon>
        <taxon>Pleuronectoidei</taxon>
        <taxon>Soleidae</taxon>
        <taxon>Solea</taxon>
    </lineage>
</organism>
<feature type="transmembrane region" description="Helical" evidence="1">
    <location>
        <begin position="187"/>
        <end position="208"/>
    </location>
</feature>
<reference evidence="2 3" key="1">
    <citation type="journal article" date="2021" name="Sci. Rep.">
        <title>Chromosome anchoring in Senegalese sole (Solea senegalensis) reveals sex-associated markers and genome rearrangements in flatfish.</title>
        <authorList>
            <person name="Guerrero-Cozar I."/>
            <person name="Gomez-Garrido J."/>
            <person name="Berbel C."/>
            <person name="Martinez-Blanch J.F."/>
            <person name="Alioto T."/>
            <person name="Claros M.G."/>
            <person name="Gagnaire P.A."/>
            <person name="Manchado M."/>
        </authorList>
    </citation>
    <scope>NUCLEOTIDE SEQUENCE [LARGE SCALE GENOMIC DNA]</scope>
    <source>
        <strain evidence="2">Sse05_10M</strain>
    </source>
</reference>